<reference evidence="1 2" key="1">
    <citation type="submission" date="2017-02" db="EMBL/GenBank/DDBJ databases">
        <title>Whole genome sequencing of Helicobacter bilis strain AAQJH.</title>
        <authorList>
            <person name="Conlan S."/>
            <person name="Thomas P.J."/>
            <person name="Mullikin J."/>
            <person name="Palmore T.N."/>
            <person name="Frank K.M."/>
            <person name="Segre J.A."/>
        </authorList>
    </citation>
    <scope>NUCLEOTIDE SEQUENCE [LARGE SCALE GENOMIC DNA]</scope>
    <source>
        <strain evidence="1 2">AAQJH</strain>
    </source>
</reference>
<organism evidence="1 2">
    <name type="scientific">Helicobacter bilis</name>
    <dbReference type="NCBI Taxonomy" id="37372"/>
    <lineage>
        <taxon>Bacteria</taxon>
        <taxon>Pseudomonadati</taxon>
        <taxon>Campylobacterota</taxon>
        <taxon>Epsilonproteobacteria</taxon>
        <taxon>Campylobacterales</taxon>
        <taxon>Helicobacteraceae</taxon>
        <taxon>Helicobacter</taxon>
    </lineage>
</organism>
<name>A0A1Q2LFP8_9HELI</name>
<protein>
    <submittedName>
        <fullName evidence="1">Uncharacterized protein</fullName>
    </submittedName>
</protein>
<dbReference type="KEGG" id="hbl:XJ32_03005"/>
<dbReference type="Proteomes" id="UP000188298">
    <property type="component" value="Chromosome"/>
</dbReference>
<dbReference type="EMBL" id="CP019645">
    <property type="protein sequence ID" value="AQQ59235.1"/>
    <property type="molecule type" value="Genomic_DNA"/>
</dbReference>
<accession>A0A1Q2LFP8</accession>
<evidence type="ECO:0000313" key="2">
    <source>
        <dbReference type="Proteomes" id="UP000188298"/>
    </source>
</evidence>
<dbReference type="AlphaFoldDB" id="A0A1Q2LFP8"/>
<proteinExistence type="predicted"/>
<sequence>MRLQGNRVRHTTLWNGGNFVDVEMNKEVDISLYLFGYDYLNDSNKSYPHIAQFYFWEIAR</sequence>
<evidence type="ECO:0000313" key="1">
    <source>
        <dbReference type="EMBL" id="AQQ59235.1"/>
    </source>
</evidence>
<gene>
    <name evidence="1" type="ORF">XJ32_03005</name>
</gene>